<feature type="transmembrane region" description="Helical" evidence="9">
    <location>
        <begin position="407"/>
        <end position="427"/>
    </location>
</feature>
<evidence type="ECO:0000256" key="1">
    <source>
        <dbReference type="ARBA" id="ARBA00004141"/>
    </source>
</evidence>
<feature type="transmembrane region" description="Helical" evidence="9">
    <location>
        <begin position="224"/>
        <end position="251"/>
    </location>
</feature>
<dbReference type="Pfam" id="PF02949">
    <property type="entry name" value="7tm_6"/>
    <property type="match status" value="1"/>
</dbReference>
<dbReference type="InterPro" id="IPR004117">
    <property type="entry name" value="7tm6_olfct_rcpt"/>
</dbReference>
<keyword evidence="11" id="KW-1185">Reference proteome</keyword>
<dbReference type="GO" id="GO:0005886">
    <property type="term" value="C:plasma membrane"/>
    <property type="evidence" value="ECO:0007669"/>
    <property type="project" value="TreeGrafter"/>
</dbReference>
<evidence type="ECO:0000256" key="5">
    <source>
        <dbReference type="ARBA" id="ARBA00022989"/>
    </source>
</evidence>
<reference evidence="10" key="2">
    <citation type="submission" date="2020-12" db="EMBL/GenBank/DDBJ databases">
        <authorList>
            <person name="Kanost M."/>
        </authorList>
    </citation>
    <scope>NUCLEOTIDE SEQUENCE</scope>
</reference>
<protein>
    <recommendedName>
        <fullName evidence="12">Odorant receptor</fullName>
    </recommendedName>
</protein>
<evidence type="ECO:0000256" key="7">
    <source>
        <dbReference type="ARBA" id="ARBA00023170"/>
    </source>
</evidence>
<organism evidence="10 11">
    <name type="scientific">Manduca sexta</name>
    <name type="common">Tobacco hawkmoth</name>
    <name type="synonym">Tobacco hornworm</name>
    <dbReference type="NCBI Taxonomy" id="7130"/>
    <lineage>
        <taxon>Eukaryota</taxon>
        <taxon>Metazoa</taxon>
        <taxon>Ecdysozoa</taxon>
        <taxon>Arthropoda</taxon>
        <taxon>Hexapoda</taxon>
        <taxon>Insecta</taxon>
        <taxon>Pterygota</taxon>
        <taxon>Neoptera</taxon>
        <taxon>Endopterygota</taxon>
        <taxon>Lepidoptera</taxon>
        <taxon>Glossata</taxon>
        <taxon>Ditrysia</taxon>
        <taxon>Bombycoidea</taxon>
        <taxon>Sphingidae</taxon>
        <taxon>Sphinginae</taxon>
        <taxon>Sphingini</taxon>
        <taxon>Manduca</taxon>
    </lineage>
</organism>
<evidence type="ECO:0000256" key="8">
    <source>
        <dbReference type="ARBA" id="ARBA00023224"/>
    </source>
</evidence>
<keyword evidence="5 9" id="KW-1133">Transmembrane helix</keyword>
<evidence type="ECO:0008006" key="12">
    <source>
        <dbReference type="Google" id="ProtNLM"/>
    </source>
</evidence>
<name>A0A921YQ47_MANSE</name>
<comment type="subcellular location">
    <subcellularLocation>
        <location evidence="1">Membrane</location>
        <topology evidence="1">Multi-pass membrane protein</topology>
    </subcellularLocation>
</comment>
<keyword evidence="2" id="KW-0716">Sensory transduction</keyword>
<evidence type="ECO:0000256" key="4">
    <source>
        <dbReference type="ARBA" id="ARBA00022725"/>
    </source>
</evidence>
<dbReference type="GO" id="GO:0004984">
    <property type="term" value="F:olfactory receptor activity"/>
    <property type="evidence" value="ECO:0007669"/>
    <property type="project" value="InterPro"/>
</dbReference>
<evidence type="ECO:0000256" key="2">
    <source>
        <dbReference type="ARBA" id="ARBA00022606"/>
    </source>
</evidence>
<reference evidence="10" key="1">
    <citation type="journal article" date="2016" name="Insect Biochem. Mol. Biol.">
        <title>Multifaceted biological insights from a draft genome sequence of the tobacco hornworm moth, Manduca sexta.</title>
        <authorList>
            <person name="Kanost M.R."/>
            <person name="Arrese E.L."/>
            <person name="Cao X."/>
            <person name="Chen Y.R."/>
            <person name="Chellapilla S."/>
            <person name="Goldsmith M.R."/>
            <person name="Grosse-Wilde E."/>
            <person name="Heckel D.G."/>
            <person name="Herndon N."/>
            <person name="Jiang H."/>
            <person name="Papanicolaou A."/>
            <person name="Qu J."/>
            <person name="Soulages J.L."/>
            <person name="Vogel H."/>
            <person name="Walters J."/>
            <person name="Waterhouse R.M."/>
            <person name="Ahn S.J."/>
            <person name="Almeida F.C."/>
            <person name="An C."/>
            <person name="Aqrawi P."/>
            <person name="Bretschneider A."/>
            <person name="Bryant W.B."/>
            <person name="Bucks S."/>
            <person name="Chao H."/>
            <person name="Chevignon G."/>
            <person name="Christen J.M."/>
            <person name="Clarke D.F."/>
            <person name="Dittmer N.T."/>
            <person name="Ferguson L.C.F."/>
            <person name="Garavelou S."/>
            <person name="Gordon K.H.J."/>
            <person name="Gunaratna R.T."/>
            <person name="Han Y."/>
            <person name="Hauser F."/>
            <person name="He Y."/>
            <person name="Heidel-Fischer H."/>
            <person name="Hirsh A."/>
            <person name="Hu Y."/>
            <person name="Jiang H."/>
            <person name="Kalra D."/>
            <person name="Klinner C."/>
            <person name="Konig C."/>
            <person name="Kovar C."/>
            <person name="Kroll A.R."/>
            <person name="Kuwar S.S."/>
            <person name="Lee S.L."/>
            <person name="Lehman R."/>
            <person name="Li K."/>
            <person name="Li Z."/>
            <person name="Liang H."/>
            <person name="Lovelace S."/>
            <person name="Lu Z."/>
            <person name="Mansfield J.H."/>
            <person name="McCulloch K.J."/>
            <person name="Mathew T."/>
            <person name="Morton B."/>
            <person name="Muzny D.M."/>
            <person name="Neunemann D."/>
            <person name="Ongeri F."/>
            <person name="Pauchet Y."/>
            <person name="Pu L.L."/>
            <person name="Pyrousis I."/>
            <person name="Rao X.J."/>
            <person name="Redding A."/>
            <person name="Roesel C."/>
            <person name="Sanchez-Gracia A."/>
            <person name="Schaack S."/>
            <person name="Shukla A."/>
            <person name="Tetreau G."/>
            <person name="Wang Y."/>
            <person name="Xiong G.H."/>
            <person name="Traut W."/>
            <person name="Walsh T.K."/>
            <person name="Worley K.C."/>
            <person name="Wu D."/>
            <person name="Wu W."/>
            <person name="Wu Y.Q."/>
            <person name="Zhang X."/>
            <person name="Zou Z."/>
            <person name="Zucker H."/>
            <person name="Briscoe A.D."/>
            <person name="Burmester T."/>
            <person name="Clem R.J."/>
            <person name="Feyereisen R."/>
            <person name="Grimmelikhuijzen C.J.P."/>
            <person name="Hamodrakas S.J."/>
            <person name="Hansson B.S."/>
            <person name="Huguet E."/>
            <person name="Jermiin L.S."/>
            <person name="Lan Q."/>
            <person name="Lehman H.K."/>
            <person name="Lorenzen M."/>
            <person name="Merzendorfer H."/>
            <person name="Michalopoulos I."/>
            <person name="Morton D.B."/>
            <person name="Muthukrishnan S."/>
            <person name="Oakeshott J.G."/>
            <person name="Palmer W."/>
            <person name="Park Y."/>
            <person name="Passarelli A.L."/>
            <person name="Rozas J."/>
            <person name="Schwartz L.M."/>
            <person name="Smith W."/>
            <person name="Southgate A."/>
            <person name="Vilcinskas A."/>
            <person name="Vogt R."/>
            <person name="Wang P."/>
            <person name="Werren J."/>
            <person name="Yu X.Q."/>
            <person name="Zhou J.J."/>
            <person name="Brown S.J."/>
            <person name="Scherer S.E."/>
            <person name="Richards S."/>
            <person name="Blissard G.W."/>
        </authorList>
    </citation>
    <scope>NUCLEOTIDE SEQUENCE</scope>
</reference>
<feature type="transmembrane region" description="Helical" evidence="9">
    <location>
        <begin position="152"/>
        <end position="173"/>
    </location>
</feature>
<evidence type="ECO:0000313" key="10">
    <source>
        <dbReference type="EMBL" id="KAG6443516.1"/>
    </source>
</evidence>
<dbReference type="GO" id="GO:0007165">
    <property type="term" value="P:signal transduction"/>
    <property type="evidence" value="ECO:0007669"/>
    <property type="project" value="UniProtKB-KW"/>
</dbReference>
<dbReference type="GO" id="GO:0005549">
    <property type="term" value="F:odorant binding"/>
    <property type="evidence" value="ECO:0007669"/>
    <property type="project" value="InterPro"/>
</dbReference>
<keyword evidence="3 9" id="KW-0812">Transmembrane</keyword>
<dbReference type="Proteomes" id="UP000791440">
    <property type="component" value="Unassembled WGS sequence"/>
</dbReference>
<evidence type="ECO:0000313" key="11">
    <source>
        <dbReference type="Proteomes" id="UP000791440"/>
    </source>
</evidence>
<evidence type="ECO:0000256" key="6">
    <source>
        <dbReference type="ARBA" id="ARBA00023136"/>
    </source>
</evidence>
<feature type="transmembrane region" description="Helical" evidence="9">
    <location>
        <begin position="105"/>
        <end position="132"/>
    </location>
</feature>
<accession>A0A921YQ47</accession>
<keyword evidence="7" id="KW-0675">Receptor</keyword>
<proteinExistence type="predicted"/>
<evidence type="ECO:0000256" key="3">
    <source>
        <dbReference type="ARBA" id="ARBA00022692"/>
    </source>
</evidence>
<gene>
    <name evidence="10" type="ORF">O3G_MSEX002870</name>
</gene>
<comment type="caution">
    <text evidence="10">The sequence shown here is derived from an EMBL/GenBank/DDBJ whole genome shotgun (WGS) entry which is preliminary data.</text>
</comment>
<sequence>MAERNRLAWIMLQTISDKTIIFCFLKGGSFVEHSLMTPCITVRILGTVKVCFLYKNSDVLLEIIDKLSEIHPKFNNEVEIANEDRKTTNEEKVTKDSMRLLNLNMLVLIGSGVCVVTMFCLMPFILMMIGYYQDGVLKIQYPYLKGGSFVEHSLMTPCITVRILGTVKVCFLYKNSDVLLEIIDKLSEIHPKFNNEVEIANEDRKTTNEEKVTKDSMRLLNLNMLVLIGSGVCVVTMFCLMPFILMMIGYYQDGVLKIQYPYLVKYFFDAYSIRLWYLEYIHQVYATGIVFANVVGTDTLLLAFCTFIEMHFKLLSFRIENLRATSSEETKRNFVTSVIRHQELIHMLVLLSKRLKFFDGHHVLADVRPVTKVNDSDYKRANFKYMKETWEAFSRSLQVTEGFNTRFTYFTFLMMCLSQIFLICYFADNLMQAVTEGFNTRFTYFTFLMMCLSQIFLICYFADNLMQATYLETMMPFVFVKGHDSRNPSATACNDNGQPELHEIVFALRCLAGLHAAQQGLTGPYATHI</sequence>
<dbReference type="AlphaFoldDB" id="A0A921YQ47"/>
<evidence type="ECO:0000256" key="9">
    <source>
        <dbReference type="SAM" id="Phobius"/>
    </source>
</evidence>
<keyword evidence="8" id="KW-0807">Transducer</keyword>
<keyword evidence="6 9" id="KW-0472">Membrane</keyword>
<dbReference type="EMBL" id="JH668302">
    <property type="protein sequence ID" value="KAG6443516.1"/>
    <property type="molecule type" value="Genomic_DNA"/>
</dbReference>
<dbReference type="PANTHER" id="PTHR21137:SF26">
    <property type="entry name" value="ODORANT RECEPTOR 10A-RELATED"/>
    <property type="match status" value="1"/>
</dbReference>
<keyword evidence="4" id="KW-0552">Olfaction</keyword>
<feature type="transmembrane region" description="Helical" evidence="9">
    <location>
        <begin position="284"/>
        <end position="308"/>
    </location>
</feature>
<dbReference type="PANTHER" id="PTHR21137">
    <property type="entry name" value="ODORANT RECEPTOR"/>
    <property type="match status" value="1"/>
</dbReference>
<feature type="transmembrane region" description="Helical" evidence="9">
    <location>
        <begin position="442"/>
        <end position="462"/>
    </location>
</feature>